<reference evidence="2 3" key="1">
    <citation type="submission" date="2019-08" db="EMBL/GenBank/DDBJ databases">
        <authorList>
            <person name="Ye J."/>
        </authorList>
    </citation>
    <scope>NUCLEOTIDE SEQUENCE [LARGE SCALE GENOMIC DNA]</scope>
    <source>
        <strain evidence="2 3">TK008</strain>
    </source>
</reference>
<dbReference type="Proteomes" id="UP000321562">
    <property type="component" value="Unassembled WGS sequence"/>
</dbReference>
<name>A0A5C6S449_9RHOB</name>
<sequence>MTRLDPLTQSVTAPVQQAPGRPVQAPASSVPPAEPLTRFVAAVDRAQDLTTLEAGYAAVRLRGRLTNNLQGLSELDMRLSGAAEGLRGTQAAHAPSDGEEATKARIAELRGAASALNVAISGARSDVASVLRQMQGELLAAMEALETGSSGKRSPLHEGSAAGTSGNGELLVRQAAALRARAARL</sequence>
<organism evidence="2 3">
    <name type="scientific">Paracoccus aurantiacus</name>
    <dbReference type="NCBI Taxonomy" id="2599412"/>
    <lineage>
        <taxon>Bacteria</taxon>
        <taxon>Pseudomonadati</taxon>
        <taxon>Pseudomonadota</taxon>
        <taxon>Alphaproteobacteria</taxon>
        <taxon>Rhodobacterales</taxon>
        <taxon>Paracoccaceae</taxon>
        <taxon>Paracoccus</taxon>
    </lineage>
</organism>
<proteinExistence type="predicted"/>
<dbReference type="EMBL" id="VOPL01000003">
    <property type="protein sequence ID" value="TXB69256.1"/>
    <property type="molecule type" value="Genomic_DNA"/>
</dbReference>
<accession>A0A5C6S449</accession>
<dbReference type="AlphaFoldDB" id="A0A5C6S449"/>
<feature type="region of interest" description="Disordered" evidence="1">
    <location>
        <begin position="1"/>
        <end position="32"/>
    </location>
</feature>
<feature type="compositionally biased region" description="Low complexity" evidence="1">
    <location>
        <begin position="22"/>
        <end position="31"/>
    </location>
</feature>
<gene>
    <name evidence="2" type="ORF">FQV27_09865</name>
</gene>
<keyword evidence="3" id="KW-1185">Reference proteome</keyword>
<dbReference type="RefSeq" id="WP_147097884.1">
    <property type="nucleotide sequence ID" value="NZ_JBHUFH010000011.1"/>
</dbReference>
<comment type="caution">
    <text evidence="2">The sequence shown here is derived from an EMBL/GenBank/DDBJ whole genome shotgun (WGS) entry which is preliminary data.</text>
</comment>
<evidence type="ECO:0000313" key="2">
    <source>
        <dbReference type="EMBL" id="TXB69256.1"/>
    </source>
</evidence>
<protein>
    <submittedName>
        <fullName evidence="2">Uncharacterized protein</fullName>
    </submittedName>
</protein>
<evidence type="ECO:0000313" key="3">
    <source>
        <dbReference type="Proteomes" id="UP000321562"/>
    </source>
</evidence>
<evidence type="ECO:0000256" key="1">
    <source>
        <dbReference type="SAM" id="MobiDB-lite"/>
    </source>
</evidence>